<gene>
    <name evidence="1" type="ORF">CPT_CIP9_013</name>
</gene>
<reference evidence="2" key="1">
    <citation type="submission" date="2019-12" db="EMBL/GenBank/DDBJ databases">
        <authorList>
            <person name="Wang K."/>
            <person name="Tamayo M.G."/>
            <person name="Penner T.V."/>
            <person name="Cook B.W.M."/>
            <person name="Court D.A."/>
            <person name="Theriault S.S."/>
        </authorList>
    </citation>
    <scope>NUCLEOTIDE SEQUENCE [LARGE SCALE GENOMIC DNA]</scope>
</reference>
<sequence length="207" mass="23959">MNYNFVTKIGDKTINCRAFTLREYKDLLKAKLEGRLEEEILELFKKCTDAPELPRHEGELLLVKLWAQSLGEVNVERPWHCACGREQMVPMNLIQASTTEARDVVWAFTNFKIRFRWPNIFQDKYKAQTVAECIHSIVTTDDVEIFPDDLSDEEVNDLYSAITVEDIEKIFAHLTEPQVQLAVPISCECGHNEIHVVKGLKEFFKLI</sequence>
<keyword evidence="2" id="KW-1185">Reference proteome</keyword>
<proteinExistence type="predicted"/>
<name>A0A6B9Y0I8_9CAUD</name>
<dbReference type="EMBL" id="MN882610">
    <property type="protein sequence ID" value="QHS01549.1"/>
    <property type="molecule type" value="Genomic_DNA"/>
</dbReference>
<accession>A0A6B9Y0I8</accession>
<protein>
    <submittedName>
        <fullName evidence="1">Baseplate hub subunit</fullName>
    </submittedName>
</protein>
<dbReference type="InterPro" id="IPR024364">
    <property type="entry name" value="Baseplate_phage_T4-like"/>
</dbReference>
<organism evidence="1 2">
    <name type="scientific">Enterobacter phage vB_EclM_CIP9</name>
    <dbReference type="NCBI Taxonomy" id="2696340"/>
    <lineage>
        <taxon>Viruses</taxon>
        <taxon>Duplodnaviria</taxon>
        <taxon>Heunggongvirae</taxon>
        <taxon>Uroviricota</taxon>
        <taxon>Caudoviricetes</taxon>
        <taxon>Pantevenvirales</taxon>
        <taxon>Straboviridae</taxon>
        <taxon>Tevenvirinae</taxon>
        <taxon>Kanagawavirus</taxon>
        <taxon>Kanagawavirus cipnine</taxon>
    </lineage>
</organism>
<evidence type="ECO:0000313" key="2">
    <source>
        <dbReference type="Proteomes" id="UP000465071"/>
    </source>
</evidence>
<dbReference type="Proteomes" id="UP000465071">
    <property type="component" value="Segment"/>
</dbReference>
<evidence type="ECO:0000313" key="1">
    <source>
        <dbReference type="EMBL" id="QHS01549.1"/>
    </source>
</evidence>
<dbReference type="Pfam" id="PF12322">
    <property type="entry name" value="T4_baseplate"/>
    <property type="match status" value="1"/>
</dbReference>